<feature type="binding site" evidence="11">
    <location>
        <position position="112"/>
    </location>
    <ligand>
        <name>5-methyltetrahydropteroyltri-L-glutamate</name>
        <dbReference type="ChEBI" id="CHEBI:58207"/>
    </ligand>
</feature>
<feature type="binding site" evidence="11">
    <location>
        <position position="647"/>
    </location>
    <ligand>
        <name>Zn(2+)</name>
        <dbReference type="ChEBI" id="CHEBI:29105"/>
        <note>catalytic</note>
    </ligand>
</feature>
<dbReference type="CDD" id="cd03312">
    <property type="entry name" value="CIMS_N_terminal_like"/>
    <property type="match status" value="1"/>
</dbReference>
<feature type="binding site" evidence="13">
    <location>
        <position position="669"/>
    </location>
    <ligand>
        <name>Zn(2+)</name>
        <dbReference type="ChEBI" id="CHEBI:29105"/>
        <label>1</label>
        <note>catalytic</note>
    </ligand>
</feature>
<dbReference type="PANTHER" id="PTHR30519">
    <property type="entry name" value="5-METHYLTETRAHYDROPTEROYLTRIGLUTAMATE--HOMOCYSTEINE METHYLTRANSFERASE"/>
    <property type="match status" value="1"/>
</dbReference>
<keyword evidence="7 11" id="KW-0479">Metal-binding</keyword>
<feature type="binding site" evidence="11">
    <location>
        <position position="669"/>
    </location>
    <ligand>
        <name>Zn(2+)</name>
        <dbReference type="ChEBI" id="CHEBI:29105"/>
        <note>catalytic</note>
    </ligand>
</feature>
<comment type="function">
    <text evidence="1 11">Catalyzes the transfer of a methyl group from 5-methyltetrahydrofolate to homocysteine resulting in methionine formation.</text>
</comment>
<dbReference type="AlphaFoldDB" id="A0AAJ4D2G7"/>
<feature type="binding site" evidence="11 12">
    <location>
        <begin position="435"/>
        <end position="437"/>
    </location>
    <ligand>
        <name>L-methionine</name>
        <dbReference type="ChEBI" id="CHEBI:57844"/>
    </ligand>
</feature>
<feature type="binding site" evidence="11">
    <location>
        <position position="609"/>
    </location>
    <ligand>
        <name>5-methyltetrahydropteroyltri-L-glutamate</name>
        <dbReference type="ChEBI" id="CHEBI:58207"/>
    </ligand>
</feature>
<keyword evidence="5 11" id="KW-0028">Amino-acid biosynthesis</keyword>
<feature type="binding site" evidence="11 12">
    <location>
        <position position="565"/>
    </location>
    <ligand>
        <name>5-methyltetrahydropteroyltri-L-glutamate</name>
        <dbReference type="ChEBI" id="CHEBI:58207"/>
    </ligand>
</feature>
<dbReference type="EMBL" id="CP035232">
    <property type="protein sequence ID" value="QAT64827.1"/>
    <property type="molecule type" value="Genomic_DNA"/>
</dbReference>
<feature type="binding site" evidence="11 12">
    <location>
        <position position="488"/>
    </location>
    <ligand>
        <name>L-methionine</name>
        <dbReference type="ChEBI" id="CHEBI:57844"/>
    </ligand>
</feature>
<keyword evidence="6 11" id="KW-0808">Transferase</keyword>
<dbReference type="Proteomes" id="UP000288675">
    <property type="component" value="Chromosome"/>
</dbReference>
<feature type="binding site" evidence="13">
    <location>
        <position position="660"/>
    </location>
    <ligand>
        <name>Zn(2+)</name>
        <dbReference type="ChEBI" id="CHEBI:29105"/>
        <label>1</label>
        <note>catalytic</note>
    </ligand>
</feature>
<dbReference type="NCBIfam" id="TIGR01371">
    <property type="entry name" value="met_syn_B12ind"/>
    <property type="match status" value="1"/>
</dbReference>
<feature type="binding site" evidence="11 12">
    <location>
        <position position="603"/>
    </location>
    <ligand>
        <name>L-methionine</name>
        <dbReference type="ChEBI" id="CHEBI:57844"/>
    </ligand>
</feature>
<evidence type="ECO:0000256" key="4">
    <source>
        <dbReference type="ARBA" id="ARBA00022603"/>
    </source>
</evidence>
<dbReference type="InterPro" id="IPR013215">
    <property type="entry name" value="Cbl-indep_Met_Synth_N"/>
</dbReference>
<reference evidence="17 18" key="1">
    <citation type="submission" date="2019-01" db="EMBL/GenBank/DDBJ databases">
        <title>Genome sequence of Bacillus glycinifermentans SRCM103574.</title>
        <authorList>
            <person name="Kong H.-J."/>
            <person name="Jeong S.-Y."/>
            <person name="Jeong D.-Y."/>
        </authorList>
    </citation>
    <scope>NUCLEOTIDE SEQUENCE [LARGE SCALE GENOMIC DNA]</scope>
    <source>
        <strain evidence="17 18">SRCM103574</strain>
    </source>
</reference>
<dbReference type="PIRSF" id="PIRSF000382">
    <property type="entry name" value="MeTrfase_B12_ind"/>
    <property type="match status" value="1"/>
</dbReference>
<name>A0AAJ4D2G7_9BACI</name>
<dbReference type="Gene3D" id="3.20.20.210">
    <property type="match status" value="2"/>
</dbReference>
<dbReference type="InterPro" id="IPR002629">
    <property type="entry name" value="Met_Synth_C/arc"/>
</dbReference>
<comment type="similarity">
    <text evidence="3 11">Belongs to the vitamin-B12 independent methionine synthase family.</text>
</comment>
<evidence type="ECO:0000259" key="16">
    <source>
        <dbReference type="Pfam" id="PF08267"/>
    </source>
</evidence>
<dbReference type="Pfam" id="PF08267">
    <property type="entry name" value="Meth_synt_1"/>
    <property type="match status" value="1"/>
</dbReference>
<feature type="binding site" evidence="12">
    <location>
        <position position="117"/>
    </location>
    <ligand>
        <name>5-methyltetrahydropteroyltri-L-glutamate</name>
        <dbReference type="ChEBI" id="CHEBI:58207"/>
    </ligand>
</feature>
<dbReference type="RefSeq" id="WP_046132396.1">
    <property type="nucleotide sequence ID" value="NZ_CP035232.1"/>
</dbReference>
<dbReference type="CDD" id="cd03311">
    <property type="entry name" value="CIMS_C_terminal_like"/>
    <property type="match status" value="1"/>
</dbReference>
<feature type="binding site" evidence="13">
    <location>
        <position position="647"/>
    </location>
    <ligand>
        <name>Zn(2+)</name>
        <dbReference type="ChEBI" id="CHEBI:29105"/>
        <label>1</label>
        <note>catalytic</note>
    </ligand>
</feature>
<comment type="cofactor">
    <cofactor evidence="11">
        <name>Zn(2+)</name>
        <dbReference type="ChEBI" id="CHEBI:29105"/>
    </cofactor>
    <text evidence="11">Binds 1 zinc ion per subunit.</text>
</comment>
<comment type="cofactor">
    <cofactor evidence="13">
        <name>Zn(2+)</name>
        <dbReference type="ChEBI" id="CHEBI:29105"/>
    </cofactor>
    <text evidence="13">Binds 2 Zn(2+) ions per subunit.</text>
</comment>
<evidence type="ECO:0000256" key="5">
    <source>
        <dbReference type="ARBA" id="ARBA00022605"/>
    </source>
</evidence>
<feature type="binding site" evidence="11 12">
    <location>
        <begin position="435"/>
        <end position="437"/>
    </location>
    <ligand>
        <name>L-homocysteine</name>
        <dbReference type="ChEBI" id="CHEBI:58199"/>
    </ligand>
</feature>
<feature type="binding site" evidence="11 12">
    <location>
        <position position="603"/>
    </location>
    <ligand>
        <name>L-homocysteine</name>
        <dbReference type="ChEBI" id="CHEBI:58199"/>
    </ligand>
</feature>
<evidence type="ECO:0000256" key="6">
    <source>
        <dbReference type="ARBA" id="ARBA00022679"/>
    </source>
</evidence>
<dbReference type="SUPFAM" id="SSF51726">
    <property type="entry name" value="UROD/MetE-like"/>
    <property type="match status" value="2"/>
</dbReference>
<evidence type="ECO:0000256" key="7">
    <source>
        <dbReference type="ARBA" id="ARBA00022723"/>
    </source>
</evidence>
<dbReference type="Pfam" id="PF01717">
    <property type="entry name" value="Meth_synt_2"/>
    <property type="match status" value="1"/>
</dbReference>
<dbReference type="EC" id="2.1.1.14" evidence="11"/>
<gene>
    <name evidence="11 17" type="primary">metE</name>
    <name evidence="17" type="ORF">EQZ20_07885</name>
</gene>
<dbReference type="InterPro" id="IPR006276">
    <property type="entry name" value="Cobalamin-indep_Met_synthase"/>
</dbReference>
<feature type="domain" description="Cobalamin-independent methionine synthase MetE N-terminal" evidence="16">
    <location>
        <begin position="6"/>
        <end position="310"/>
    </location>
</feature>
<dbReference type="GO" id="GO:0009086">
    <property type="term" value="P:methionine biosynthetic process"/>
    <property type="evidence" value="ECO:0007669"/>
    <property type="project" value="UniProtKB-UniRule"/>
</dbReference>
<feature type="binding site" evidence="11">
    <location>
        <position position="488"/>
    </location>
    <ligand>
        <name>L-homocysteine</name>
        <dbReference type="ChEBI" id="CHEBI:58199"/>
    </ligand>
</feature>
<evidence type="ECO:0000256" key="2">
    <source>
        <dbReference type="ARBA" id="ARBA00004681"/>
    </source>
</evidence>
<dbReference type="NCBIfam" id="NF003556">
    <property type="entry name" value="PRK05222.1"/>
    <property type="match status" value="1"/>
</dbReference>
<comment type="catalytic activity">
    <reaction evidence="11">
        <text>5-methyltetrahydropteroyltri-L-glutamate + L-homocysteine = tetrahydropteroyltri-L-glutamate + L-methionine</text>
        <dbReference type="Rhea" id="RHEA:21196"/>
        <dbReference type="ChEBI" id="CHEBI:57844"/>
        <dbReference type="ChEBI" id="CHEBI:58140"/>
        <dbReference type="ChEBI" id="CHEBI:58199"/>
        <dbReference type="ChEBI" id="CHEBI:58207"/>
        <dbReference type="EC" id="2.1.1.14"/>
    </reaction>
</comment>
<evidence type="ECO:0000256" key="9">
    <source>
        <dbReference type="ARBA" id="ARBA00022833"/>
    </source>
</evidence>
<dbReference type="GeneID" id="82852597"/>
<dbReference type="GO" id="GO:0008270">
    <property type="term" value="F:zinc ion binding"/>
    <property type="evidence" value="ECO:0007669"/>
    <property type="project" value="InterPro"/>
</dbReference>
<dbReference type="GO" id="GO:0003871">
    <property type="term" value="F:5-methyltetrahydropteroyltriglutamate-homocysteine S-methyltransferase activity"/>
    <property type="evidence" value="ECO:0007669"/>
    <property type="project" value="UniProtKB-UniRule"/>
</dbReference>
<accession>A0AAJ4D2G7</accession>
<feature type="active site" description="Proton donor" evidence="11 14">
    <location>
        <position position="698"/>
    </location>
</feature>
<evidence type="ECO:0000256" key="10">
    <source>
        <dbReference type="ARBA" id="ARBA00023167"/>
    </source>
</evidence>
<evidence type="ECO:0000256" key="13">
    <source>
        <dbReference type="PIRSR" id="PIRSR000382-2"/>
    </source>
</evidence>
<evidence type="ECO:0000313" key="18">
    <source>
        <dbReference type="Proteomes" id="UP000288675"/>
    </source>
</evidence>
<evidence type="ECO:0000313" key="17">
    <source>
        <dbReference type="EMBL" id="QAT64827.1"/>
    </source>
</evidence>
<dbReference type="KEGG" id="bgy:BGLY_1416"/>
<comment type="pathway">
    <text evidence="2 11">Amino-acid biosynthesis; L-methionine biosynthesis via de novo pathway; L-methionine from L-homocysteine (MetE route): step 1/1.</text>
</comment>
<feature type="binding site" evidence="12">
    <location>
        <position position="21"/>
    </location>
    <ligand>
        <name>5-methyltetrahydropteroyltri-L-glutamate</name>
        <dbReference type="ChEBI" id="CHEBI:58207"/>
    </ligand>
</feature>
<dbReference type="InterPro" id="IPR038071">
    <property type="entry name" value="UROD/MetE-like_sf"/>
</dbReference>
<keyword evidence="10 11" id="KW-0486">Methionine biosynthesis</keyword>
<proteinExistence type="inferred from homology"/>
<evidence type="ECO:0000256" key="8">
    <source>
        <dbReference type="ARBA" id="ARBA00022737"/>
    </source>
</evidence>
<keyword evidence="8 11" id="KW-0677">Repeat</keyword>
<evidence type="ECO:0000256" key="3">
    <source>
        <dbReference type="ARBA" id="ARBA00009553"/>
    </source>
</evidence>
<feature type="binding site" evidence="11">
    <location>
        <position position="730"/>
    </location>
    <ligand>
        <name>Zn(2+)</name>
        <dbReference type="ChEBI" id="CHEBI:29105"/>
        <note>catalytic</note>
    </ligand>
</feature>
<feature type="binding site" evidence="13">
    <location>
        <position position="645"/>
    </location>
    <ligand>
        <name>Zn(2+)</name>
        <dbReference type="ChEBI" id="CHEBI:29105"/>
        <label>1</label>
        <note>catalytic</note>
    </ligand>
</feature>
<evidence type="ECO:0000256" key="12">
    <source>
        <dbReference type="PIRSR" id="PIRSR000382-1"/>
    </source>
</evidence>
<dbReference type="GO" id="GO:0032259">
    <property type="term" value="P:methylation"/>
    <property type="evidence" value="ECO:0007669"/>
    <property type="project" value="UniProtKB-KW"/>
</dbReference>
<feature type="binding site" evidence="11">
    <location>
        <position position="645"/>
    </location>
    <ligand>
        <name>Zn(2+)</name>
        <dbReference type="ChEBI" id="CHEBI:29105"/>
        <note>catalytic</note>
    </ligand>
</feature>
<evidence type="ECO:0000259" key="15">
    <source>
        <dbReference type="Pfam" id="PF01717"/>
    </source>
</evidence>
<evidence type="ECO:0000256" key="14">
    <source>
        <dbReference type="PIRSR" id="PIRSR000382-3"/>
    </source>
</evidence>
<protein>
    <recommendedName>
        <fullName evidence="11">5-methyltetrahydropteroyltriglutamate--homocysteine methyltransferase</fullName>
        <ecNumber evidence="11">2.1.1.14</ecNumber>
    </recommendedName>
    <alternativeName>
        <fullName evidence="11">Cobalamin-independent methionine synthase</fullName>
    </alternativeName>
    <alternativeName>
        <fullName evidence="11">Methionine synthase, vitamin-B12 independent isozyme</fullName>
    </alternativeName>
</protein>
<feature type="binding site" evidence="13">
    <location>
        <position position="730"/>
    </location>
    <ligand>
        <name>Zn(2+)</name>
        <dbReference type="ChEBI" id="CHEBI:29105"/>
        <label>1</label>
        <note>catalytic</note>
    </ligand>
</feature>
<evidence type="ECO:0000256" key="1">
    <source>
        <dbReference type="ARBA" id="ARBA00002777"/>
    </source>
</evidence>
<feature type="binding site" evidence="11">
    <location>
        <begin position="18"/>
        <end position="21"/>
    </location>
    <ligand>
        <name>5-methyltetrahydropteroyltri-L-glutamate</name>
        <dbReference type="ChEBI" id="CHEBI:58207"/>
    </ligand>
</feature>
<feature type="binding site" evidence="11 12">
    <location>
        <begin position="519"/>
        <end position="520"/>
    </location>
    <ligand>
        <name>5-methyltetrahydropteroyltri-L-glutamate</name>
        <dbReference type="ChEBI" id="CHEBI:58207"/>
    </ligand>
</feature>
<organism evidence="17 18">
    <name type="scientific">Bacillus glycinifermentans</name>
    <dbReference type="NCBI Taxonomy" id="1664069"/>
    <lineage>
        <taxon>Bacteria</taxon>
        <taxon>Bacillati</taxon>
        <taxon>Bacillota</taxon>
        <taxon>Bacilli</taxon>
        <taxon>Bacillales</taxon>
        <taxon>Bacillaceae</taxon>
        <taxon>Bacillus</taxon>
    </lineage>
</organism>
<keyword evidence="9 11" id="KW-0862">Zinc</keyword>
<sequence length="762" mass="86561">MTNVKTSSLGFPRIGLNREWKKSLEAYWKGNKERETFLNEMDKQFVAALKTQVDQQIDIVPVSDFTFYDHVLDTAVMFNWIPERFKHINDPLDTYFAMARGTKEAVSCEMTKWFNTNYHYIVPEYEKNAQYRLTNNKPLEDYRRAKEALGIETKPVILGLYTFVALAKGYEKQDIKGIYESMIPLYIQLLKELEEEGVKWVQIDEPAFVTASSGEVAAAKDIYQAIAAEVSGLNILLQTYFDSVDAYEELISFPVEGIGLDFVHDKGKNLEQVKAHGFPKDKVLAAGILDGRNIWKANLEERLDWITELIGELGVGEVWIQPSNSLLHVPVAKHPDEQLAGDLLNGLSFAKEKLSEISLLKEGLVSGKAAVKEQIDAANRHLEALKQFGTAADTAFAEERNRLTAEDFKRATPFEERLRIQSESLGLPILPTTTIGSFPQTAEVRSARQKWRKKEWSDEQYEAFIKAETKKWIDIQEEVGLDVLVHGEFERTDMVEYFGEKLGGFAFTKYAWVQSYGSRCVRPPVIYGDVEFKEPMTVKETVYAQSLTSKQVKGMLTGPVTILNWSFARYDLPRKEIAFQIAHALRKEVEALEKAGIQIIQVDEPALREGLPLKERDWDEYLSWAAEAFRLSTSSVKDTTQIHTHMCYSNFEDIVDTIEDLDADVITIEHSRSHGGFLDYLEKHPYLKGLGLGVYDIHSPRVPPADEMLSIIQDALNVCPADRFWVNPDCGLKTRQPEETIAALKNMVEAAKQARDQLAQTV</sequence>
<dbReference type="HAMAP" id="MF_00172">
    <property type="entry name" value="Meth_synth"/>
    <property type="match status" value="1"/>
</dbReference>
<evidence type="ECO:0000256" key="11">
    <source>
        <dbReference type="HAMAP-Rule" id="MF_00172"/>
    </source>
</evidence>
<keyword evidence="4 11" id="KW-0489">Methyltransferase</keyword>
<feature type="domain" description="Cobalamin-independent methionine synthase MetE C-terminal/archaeal" evidence="15">
    <location>
        <begin position="430"/>
        <end position="752"/>
    </location>
</feature>